<evidence type="ECO:0000313" key="2">
    <source>
        <dbReference type="EMBL" id="ATU83595.1"/>
    </source>
</evidence>
<keyword evidence="1" id="KW-1133">Transmembrane helix</keyword>
<feature type="transmembrane region" description="Helical" evidence="1">
    <location>
        <begin position="57"/>
        <end position="84"/>
    </location>
</feature>
<protein>
    <submittedName>
        <fullName evidence="2">ORF273</fullName>
    </submittedName>
</protein>
<reference evidence="2" key="1">
    <citation type="journal article" date="2018" name="Aquaculture">
        <title>Complete genome sequence of a white spot syndrome virus associated with a disease incursion in Australia.</title>
        <authorList>
            <person name="Oakey J."/>
            <person name="Smith C.S."/>
        </authorList>
    </citation>
    <scope>NUCLEOTIDE SEQUENCE [LARGE SCALE GENOMIC DNA]</scope>
    <source>
        <strain evidence="2">WSSV-AU</strain>
    </source>
</reference>
<organism evidence="2">
    <name type="scientific">White spot syndrome virus</name>
    <dbReference type="NCBI Taxonomy" id="342409"/>
    <lineage>
        <taxon>Viruses</taxon>
        <taxon>Viruses incertae sedis</taxon>
        <taxon>Naldaviricetes</taxon>
        <taxon>Nimaviridae</taxon>
        <taxon>Whispovirus</taxon>
    </lineage>
</organism>
<accession>A0A2D3I5D4</accession>
<sequence>MVKKIKRKLSIYCFIDIQYPFLHRNGMSLYTLLFLSVVSIFFFYVAIKFIVVFPGPFYSPLLLFTGRLFSIFSLLLFLPLLYLLKPLFGLVSRTSFLRGQMSFLVVPSDNF</sequence>
<feature type="transmembrane region" description="Helical" evidence="1">
    <location>
        <begin position="29"/>
        <end position="51"/>
    </location>
</feature>
<keyword evidence="1" id="KW-0812">Transmembrane</keyword>
<dbReference type="EMBL" id="MF768985">
    <property type="protein sequence ID" value="ATU83595.1"/>
    <property type="molecule type" value="Genomic_DNA"/>
</dbReference>
<proteinExistence type="predicted"/>
<evidence type="ECO:0000256" key="1">
    <source>
        <dbReference type="SAM" id="Phobius"/>
    </source>
</evidence>
<name>A0A2D3I5D4_9VIRU</name>
<dbReference type="Proteomes" id="UP000267516">
    <property type="component" value="Segment"/>
</dbReference>
<keyword evidence="1" id="KW-0472">Membrane</keyword>